<dbReference type="SUPFAM" id="SSF51366">
    <property type="entry name" value="Ribulose-phoshate binding barrel"/>
    <property type="match status" value="1"/>
</dbReference>
<dbReference type="HOGENOM" id="CLU_034247_2_0_7"/>
<dbReference type="PANTHER" id="PTHR22854:SF2">
    <property type="entry name" value="INDOLE-3-GLYCEROL-PHOSPHATE SYNTHASE"/>
    <property type="match status" value="1"/>
</dbReference>
<evidence type="ECO:0000256" key="2">
    <source>
        <dbReference type="ARBA" id="ARBA00004696"/>
    </source>
</evidence>
<evidence type="ECO:0000256" key="8">
    <source>
        <dbReference type="HAMAP-Rule" id="MF_00134"/>
    </source>
</evidence>
<keyword evidence="3 8" id="KW-0028">Amino-acid biosynthesis</keyword>
<keyword evidence="7 8" id="KW-0456">Lyase</keyword>
<dbReference type="KEGG" id="gsb:GSUB_12490"/>
<dbReference type="NCBIfam" id="NF001373">
    <property type="entry name" value="PRK00278.1-6"/>
    <property type="match status" value="1"/>
</dbReference>
<evidence type="ECO:0000313" key="10">
    <source>
        <dbReference type="EMBL" id="AJF07209.1"/>
    </source>
</evidence>
<dbReference type="CDD" id="cd00331">
    <property type="entry name" value="IGPS"/>
    <property type="match status" value="1"/>
</dbReference>
<evidence type="ECO:0000313" key="11">
    <source>
        <dbReference type="Proteomes" id="UP000035036"/>
    </source>
</evidence>
<keyword evidence="4 8" id="KW-0210">Decarboxylase</keyword>
<dbReference type="HAMAP" id="MF_00134_B">
    <property type="entry name" value="IGPS_B"/>
    <property type="match status" value="1"/>
</dbReference>
<evidence type="ECO:0000256" key="3">
    <source>
        <dbReference type="ARBA" id="ARBA00022605"/>
    </source>
</evidence>
<evidence type="ECO:0000259" key="9">
    <source>
        <dbReference type="Pfam" id="PF00218"/>
    </source>
</evidence>
<dbReference type="GO" id="GO:0004425">
    <property type="term" value="F:indole-3-glycerol-phosphate synthase activity"/>
    <property type="evidence" value="ECO:0007669"/>
    <property type="project" value="UniProtKB-UniRule"/>
</dbReference>
<sequence length="265" mass="29131">MILDRILERKREEVAEACSRVPLIEQKKRVADQEPVRSFATALADRAREQTAIIAEVKKGSPSKGVIRVDFDPLAIARVYYRAGAACLSVLTDRDFFMGDLSYLSLIRTAVPLPLLRKDFIIDAYQLYEARNAGADAVLLIAAALVDSRLNEFSELAVELGLDVLLEVHDESELERALSTSAPLIGINNRNLSTFVTDLAVTERLLPQVPPGRLIVSESGINSRADIERLQRAGADAFLVGESLMRCNDIATKLQSLLGAVKEKV</sequence>
<dbReference type="OrthoDB" id="9804217at2"/>
<reference evidence="10 11" key="1">
    <citation type="journal article" date="2015" name="Genome Announc.">
        <title>Genomes of Geoalkalibacter ferrihydriticus Z-0531T and Geoalkalibacter subterraneus Red1T, Two Haloalkaliphilic Metal-Reducing Deltaproteobacteria.</title>
        <authorList>
            <person name="Badalamenti J.P."/>
            <person name="Krajmalnik-Brown R."/>
            <person name="Torres C.I."/>
            <person name="Bond D.R."/>
        </authorList>
    </citation>
    <scope>NUCLEOTIDE SEQUENCE [LARGE SCALE GENOMIC DNA]</scope>
    <source>
        <strain evidence="10 11">Red1</strain>
    </source>
</reference>
<evidence type="ECO:0000256" key="7">
    <source>
        <dbReference type="ARBA" id="ARBA00023239"/>
    </source>
</evidence>
<dbReference type="GO" id="GO:0000162">
    <property type="term" value="P:L-tryptophan biosynthetic process"/>
    <property type="evidence" value="ECO:0007669"/>
    <property type="project" value="UniProtKB-UniRule"/>
</dbReference>
<evidence type="ECO:0000256" key="5">
    <source>
        <dbReference type="ARBA" id="ARBA00022822"/>
    </source>
</evidence>
<dbReference type="EC" id="4.1.1.48" evidence="8"/>
<dbReference type="PANTHER" id="PTHR22854">
    <property type="entry name" value="TRYPTOPHAN BIOSYNTHESIS PROTEIN"/>
    <property type="match status" value="1"/>
</dbReference>
<accession>A0A0B5FRD7</accession>
<gene>
    <name evidence="8" type="primary">trpC</name>
    <name evidence="10" type="ORF">GSUB_12490</name>
</gene>
<dbReference type="Proteomes" id="UP000035036">
    <property type="component" value="Chromosome"/>
</dbReference>
<dbReference type="InterPro" id="IPR045186">
    <property type="entry name" value="Indole-3-glycerol_P_synth"/>
</dbReference>
<evidence type="ECO:0000256" key="1">
    <source>
        <dbReference type="ARBA" id="ARBA00001633"/>
    </source>
</evidence>
<name>A0A0B5FRD7_9BACT</name>
<evidence type="ECO:0000256" key="4">
    <source>
        <dbReference type="ARBA" id="ARBA00022793"/>
    </source>
</evidence>
<dbReference type="Gene3D" id="3.20.20.70">
    <property type="entry name" value="Aldolase class I"/>
    <property type="match status" value="1"/>
</dbReference>
<keyword evidence="5 8" id="KW-0822">Tryptophan biosynthesis</keyword>
<comment type="pathway">
    <text evidence="2 8">Amino-acid biosynthesis; L-tryptophan biosynthesis; L-tryptophan from chorismate: step 4/5.</text>
</comment>
<dbReference type="EMBL" id="CP010311">
    <property type="protein sequence ID" value="AJF07209.1"/>
    <property type="molecule type" value="Genomic_DNA"/>
</dbReference>
<keyword evidence="11" id="KW-1185">Reference proteome</keyword>
<dbReference type="NCBIfam" id="NF001377">
    <property type="entry name" value="PRK00278.2-4"/>
    <property type="match status" value="1"/>
</dbReference>
<comment type="similarity">
    <text evidence="8">Belongs to the TrpC family.</text>
</comment>
<dbReference type="GO" id="GO:0004640">
    <property type="term" value="F:phosphoribosylanthranilate isomerase activity"/>
    <property type="evidence" value="ECO:0007669"/>
    <property type="project" value="TreeGrafter"/>
</dbReference>
<dbReference type="AlphaFoldDB" id="A0A0B5FRD7"/>
<evidence type="ECO:0000256" key="6">
    <source>
        <dbReference type="ARBA" id="ARBA00023141"/>
    </source>
</evidence>
<dbReference type="STRING" id="483547.GSUB_12490"/>
<proteinExistence type="inferred from homology"/>
<keyword evidence="6 8" id="KW-0057">Aromatic amino acid biosynthesis</keyword>
<protein>
    <recommendedName>
        <fullName evidence="8">Indole-3-glycerol phosphate synthase</fullName>
        <shortName evidence="8">IGPS</shortName>
        <ecNumber evidence="8">4.1.1.48</ecNumber>
    </recommendedName>
</protein>
<dbReference type="UniPathway" id="UPA00035">
    <property type="reaction ID" value="UER00043"/>
</dbReference>
<dbReference type="RefSeq" id="WP_040201053.1">
    <property type="nucleotide sequence ID" value="NZ_CP010311.1"/>
</dbReference>
<dbReference type="FunFam" id="3.20.20.70:FF:000024">
    <property type="entry name" value="Indole-3-glycerol phosphate synthase"/>
    <property type="match status" value="1"/>
</dbReference>
<comment type="catalytic activity">
    <reaction evidence="1 8">
        <text>1-(2-carboxyphenylamino)-1-deoxy-D-ribulose 5-phosphate + H(+) = (1S,2R)-1-C-(indol-3-yl)glycerol 3-phosphate + CO2 + H2O</text>
        <dbReference type="Rhea" id="RHEA:23476"/>
        <dbReference type="ChEBI" id="CHEBI:15377"/>
        <dbReference type="ChEBI" id="CHEBI:15378"/>
        <dbReference type="ChEBI" id="CHEBI:16526"/>
        <dbReference type="ChEBI" id="CHEBI:58613"/>
        <dbReference type="ChEBI" id="CHEBI:58866"/>
        <dbReference type="EC" id="4.1.1.48"/>
    </reaction>
</comment>
<dbReference type="InterPro" id="IPR013785">
    <property type="entry name" value="Aldolase_TIM"/>
</dbReference>
<dbReference type="Pfam" id="PF00218">
    <property type="entry name" value="IGPS"/>
    <property type="match status" value="1"/>
</dbReference>
<organism evidence="10 11">
    <name type="scientific">Geoalkalibacter subterraneus</name>
    <dbReference type="NCBI Taxonomy" id="483547"/>
    <lineage>
        <taxon>Bacteria</taxon>
        <taxon>Pseudomonadati</taxon>
        <taxon>Thermodesulfobacteriota</taxon>
        <taxon>Desulfuromonadia</taxon>
        <taxon>Desulfuromonadales</taxon>
        <taxon>Geoalkalibacteraceae</taxon>
        <taxon>Geoalkalibacter</taxon>
    </lineage>
</organism>
<dbReference type="InterPro" id="IPR013798">
    <property type="entry name" value="Indole-3-glycerol_P_synth_dom"/>
</dbReference>
<dbReference type="InterPro" id="IPR011060">
    <property type="entry name" value="RibuloseP-bd_barrel"/>
</dbReference>
<feature type="domain" description="Indole-3-glycerol phosphate synthase" evidence="9">
    <location>
        <begin position="3"/>
        <end position="257"/>
    </location>
</feature>